<accession>A0A9P1BQJ1</accession>
<dbReference type="Proteomes" id="UP001152797">
    <property type="component" value="Unassembled WGS sequence"/>
</dbReference>
<gene>
    <name evidence="2" type="ORF">C1SCF055_LOCUS5514</name>
</gene>
<dbReference type="EMBL" id="CAMXCT030000336">
    <property type="protein sequence ID" value="CAL4764682.1"/>
    <property type="molecule type" value="Genomic_DNA"/>
</dbReference>
<dbReference type="InterPro" id="IPR002921">
    <property type="entry name" value="Fungal_lipase-type"/>
</dbReference>
<proteinExistence type="predicted"/>
<sequence>MPPFYYQNLNQPDEEGQLQDGTRMSWCDDRSSAGSVSPFLKHIMTPYGLFWCKAKQISGWEGSPCIVQCSCCQRSHYRSRAWCRSFTERRWRWQIFRPVLSALLGVSLLYAVPLLRRSEHVPTTLSKTASDSTAVKGVTKDFSIFQLSMSTYEKIFGDTDPFQFKCPVPGVLAEGSGTTSCCGGYNALGWPFQFLECEHLGYCTTCWVESSEAQMRRHPGIHFAGASWAATISVMNGQAQGIRSEWAGNVLKAAVQNSPSLGPTVENSHVGNHQMHVKIRTGLLEGRTNVCLAIDDWDVDMLNEDRENIHARVFKSSRRKLAIVAFRGTQFESAKNWHVDADIQRIPMTLPNGNITLVHEGFLTALDHILPHVKRWVDGYILGLFHAVPSDWKLIFTGHSLGGALALLAATKAFAEHWPRKPEAVIGFGVPRVADKALDDWWQQQALCDKLIRINTYNDLVHVMPFHKMWNAFSAVSDVYDCVVSPLSCISQSGNIIGSAPDPSEMEISNQWAHVCPQSEVLIPSRVKGINEELEELSPFGGVLAHLNENCLYGYIYAVLHSNITTLDDYCGLSPAICSNMSHVGLP</sequence>
<dbReference type="SUPFAM" id="SSF53474">
    <property type="entry name" value="alpha/beta-Hydrolases"/>
    <property type="match status" value="1"/>
</dbReference>
<dbReference type="OrthoDB" id="426718at2759"/>
<dbReference type="EMBL" id="CAMXCT010000336">
    <property type="protein sequence ID" value="CAI3977370.1"/>
    <property type="molecule type" value="Genomic_DNA"/>
</dbReference>
<name>A0A9P1BQJ1_9DINO</name>
<dbReference type="PANTHER" id="PTHR45856">
    <property type="entry name" value="ALPHA/BETA-HYDROLASES SUPERFAMILY PROTEIN"/>
    <property type="match status" value="1"/>
</dbReference>
<evidence type="ECO:0000259" key="1">
    <source>
        <dbReference type="Pfam" id="PF01764"/>
    </source>
</evidence>
<dbReference type="AlphaFoldDB" id="A0A9P1BQJ1"/>
<comment type="caution">
    <text evidence="2">The sequence shown here is derived from an EMBL/GenBank/DDBJ whole genome shotgun (WGS) entry which is preliminary data.</text>
</comment>
<evidence type="ECO:0000313" key="5">
    <source>
        <dbReference type="Proteomes" id="UP001152797"/>
    </source>
</evidence>
<evidence type="ECO:0000313" key="3">
    <source>
        <dbReference type="EMBL" id="CAL1130745.1"/>
    </source>
</evidence>
<dbReference type="InterPro" id="IPR051218">
    <property type="entry name" value="Sec_MonoDiacylglyc_Lipase"/>
</dbReference>
<dbReference type="EMBL" id="CAMXCT020000336">
    <property type="protein sequence ID" value="CAL1130745.1"/>
    <property type="molecule type" value="Genomic_DNA"/>
</dbReference>
<evidence type="ECO:0000313" key="4">
    <source>
        <dbReference type="EMBL" id="CAL4764682.1"/>
    </source>
</evidence>
<reference evidence="2" key="1">
    <citation type="submission" date="2022-10" db="EMBL/GenBank/DDBJ databases">
        <authorList>
            <person name="Chen Y."/>
            <person name="Dougan E. K."/>
            <person name="Chan C."/>
            <person name="Rhodes N."/>
            <person name="Thang M."/>
        </authorList>
    </citation>
    <scope>NUCLEOTIDE SEQUENCE</scope>
</reference>
<dbReference type="PANTHER" id="PTHR45856:SF24">
    <property type="entry name" value="FUNGAL LIPASE-LIKE DOMAIN-CONTAINING PROTEIN"/>
    <property type="match status" value="1"/>
</dbReference>
<dbReference type="GO" id="GO:0006629">
    <property type="term" value="P:lipid metabolic process"/>
    <property type="evidence" value="ECO:0007669"/>
    <property type="project" value="InterPro"/>
</dbReference>
<dbReference type="Gene3D" id="3.40.50.1820">
    <property type="entry name" value="alpha/beta hydrolase"/>
    <property type="match status" value="1"/>
</dbReference>
<feature type="domain" description="Fungal lipase-type" evidence="1">
    <location>
        <begin position="323"/>
        <end position="467"/>
    </location>
</feature>
<reference evidence="3" key="2">
    <citation type="submission" date="2024-04" db="EMBL/GenBank/DDBJ databases">
        <authorList>
            <person name="Chen Y."/>
            <person name="Shah S."/>
            <person name="Dougan E. K."/>
            <person name="Thang M."/>
            <person name="Chan C."/>
        </authorList>
    </citation>
    <scope>NUCLEOTIDE SEQUENCE [LARGE SCALE GENOMIC DNA]</scope>
</reference>
<keyword evidence="5" id="KW-1185">Reference proteome</keyword>
<organism evidence="2">
    <name type="scientific">Cladocopium goreaui</name>
    <dbReference type="NCBI Taxonomy" id="2562237"/>
    <lineage>
        <taxon>Eukaryota</taxon>
        <taxon>Sar</taxon>
        <taxon>Alveolata</taxon>
        <taxon>Dinophyceae</taxon>
        <taxon>Suessiales</taxon>
        <taxon>Symbiodiniaceae</taxon>
        <taxon>Cladocopium</taxon>
    </lineage>
</organism>
<dbReference type="Pfam" id="PF01764">
    <property type="entry name" value="Lipase_3"/>
    <property type="match status" value="1"/>
</dbReference>
<evidence type="ECO:0000313" key="2">
    <source>
        <dbReference type="EMBL" id="CAI3977370.1"/>
    </source>
</evidence>
<protein>
    <submittedName>
        <fullName evidence="4">Lipase</fullName>
    </submittedName>
</protein>
<dbReference type="InterPro" id="IPR029058">
    <property type="entry name" value="AB_hydrolase_fold"/>
</dbReference>